<dbReference type="EMBL" id="CAAALY010064018">
    <property type="protein sequence ID" value="VEL23800.1"/>
    <property type="molecule type" value="Genomic_DNA"/>
</dbReference>
<comment type="caution">
    <text evidence="2">The sequence shown here is derived from an EMBL/GenBank/DDBJ whole genome shotgun (WGS) entry which is preliminary data.</text>
</comment>
<dbReference type="Proteomes" id="UP000784294">
    <property type="component" value="Unassembled WGS sequence"/>
</dbReference>
<keyword evidence="3" id="KW-1185">Reference proteome</keyword>
<dbReference type="AlphaFoldDB" id="A0A448WZ08"/>
<feature type="transmembrane region" description="Helical" evidence="1">
    <location>
        <begin position="20"/>
        <end position="39"/>
    </location>
</feature>
<organism evidence="2 3">
    <name type="scientific">Protopolystoma xenopodis</name>
    <dbReference type="NCBI Taxonomy" id="117903"/>
    <lineage>
        <taxon>Eukaryota</taxon>
        <taxon>Metazoa</taxon>
        <taxon>Spiralia</taxon>
        <taxon>Lophotrochozoa</taxon>
        <taxon>Platyhelminthes</taxon>
        <taxon>Monogenea</taxon>
        <taxon>Polyopisthocotylea</taxon>
        <taxon>Polystomatidea</taxon>
        <taxon>Polystomatidae</taxon>
        <taxon>Protopolystoma</taxon>
    </lineage>
</organism>
<evidence type="ECO:0000313" key="2">
    <source>
        <dbReference type="EMBL" id="VEL23800.1"/>
    </source>
</evidence>
<sequence length="120" mass="13520">MFLLIFLPGGRFLRIFLSPVWSAVVLIVAIIPLIVFVTMSHSAIRSLKLGLKSLVGRQQKRDLSGMSTQANSQMTLVFSRKGKFLQFQRSASDTNILLFLILHIMALMEDSHQGQTFIKL</sequence>
<evidence type="ECO:0000313" key="3">
    <source>
        <dbReference type="Proteomes" id="UP000784294"/>
    </source>
</evidence>
<keyword evidence="1" id="KW-0472">Membrane</keyword>
<reference evidence="2" key="1">
    <citation type="submission" date="2018-11" db="EMBL/GenBank/DDBJ databases">
        <authorList>
            <consortium name="Pathogen Informatics"/>
        </authorList>
    </citation>
    <scope>NUCLEOTIDE SEQUENCE</scope>
</reference>
<protein>
    <submittedName>
        <fullName evidence="2">Uncharacterized protein</fullName>
    </submittedName>
</protein>
<evidence type="ECO:0000256" key="1">
    <source>
        <dbReference type="SAM" id="Phobius"/>
    </source>
</evidence>
<proteinExistence type="predicted"/>
<gene>
    <name evidence="2" type="ORF">PXEA_LOCUS17240</name>
</gene>
<keyword evidence="1" id="KW-0812">Transmembrane</keyword>
<name>A0A448WZ08_9PLAT</name>
<keyword evidence="1" id="KW-1133">Transmembrane helix</keyword>
<accession>A0A448WZ08</accession>